<gene>
    <name evidence="3" type="primary">LOC108624416</name>
</gene>
<dbReference type="GeneID" id="108624416"/>
<protein>
    <submittedName>
        <fullName evidence="3">Uncharacterized protein LOC108624416</fullName>
    </submittedName>
</protein>
<dbReference type="KEGG" id="ccal:108624416"/>
<organism evidence="2 3">
    <name type="scientific">Ceratina calcarata</name>
    <dbReference type="NCBI Taxonomy" id="156304"/>
    <lineage>
        <taxon>Eukaryota</taxon>
        <taxon>Metazoa</taxon>
        <taxon>Ecdysozoa</taxon>
        <taxon>Arthropoda</taxon>
        <taxon>Hexapoda</taxon>
        <taxon>Insecta</taxon>
        <taxon>Pterygota</taxon>
        <taxon>Neoptera</taxon>
        <taxon>Endopterygota</taxon>
        <taxon>Hymenoptera</taxon>
        <taxon>Apocrita</taxon>
        <taxon>Aculeata</taxon>
        <taxon>Apoidea</taxon>
        <taxon>Anthophila</taxon>
        <taxon>Apidae</taxon>
        <taxon>Ceratina</taxon>
        <taxon>Zadontomerus</taxon>
    </lineage>
</organism>
<reference evidence="3" key="1">
    <citation type="submission" date="2025-08" db="UniProtKB">
        <authorList>
            <consortium name="RefSeq"/>
        </authorList>
    </citation>
    <scope>IDENTIFICATION</scope>
    <source>
        <tissue evidence="3">Whole body</tissue>
    </source>
</reference>
<dbReference type="RefSeq" id="XP_017879174.1">
    <property type="nucleotide sequence ID" value="XM_018023685.2"/>
</dbReference>
<evidence type="ECO:0000313" key="3">
    <source>
        <dbReference type="RefSeq" id="XP_017879174.1"/>
    </source>
</evidence>
<sequence length="136" mass="15799">MTSLVVFVQRCIVLVAVVLCYFHVHGEESVNCEMYPYHHTCRGTMSRKRAMFPITYGSECEGNEGTINCIREIEERRRTYPYVTLSKSKLLAALLNNDLQKDIARSVRHKLRNDEVDERKALMENFLSELESSDSY</sequence>
<dbReference type="Proteomes" id="UP000694925">
    <property type="component" value="Unplaced"/>
</dbReference>
<keyword evidence="2" id="KW-1185">Reference proteome</keyword>
<feature type="signal peptide" evidence="1">
    <location>
        <begin position="1"/>
        <end position="26"/>
    </location>
</feature>
<dbReference type="AlphaFoldDB" id="A0AAJ7N5Y3"/>
<name>A0AAJ7N5Y3_9HYME</name>
<accession>A0AAJ7N5Y3</accession>
<proteinExistence type="predicted"/>
<keyword evidence="1" id="KW-0732">Signal</keyword>
<evidence type="ECO:0000256" key="1">
    <source>
        <dbReference type="SAM" id="SignalP"/>
    </source>
</evidence>
<feature type="chain" id="PRO_5042526357" evidence="1">
    <location>
        <begin position="27"/>
        <end position="136"/>
    </location>
</feature>
<evidence type="ECO:0000313" key="2">
    <source>
        <dbReference type="Proteomes" id="UP000694925"/>
    </source>
</evidence>